<comment type="caution">
    <text evidence="2">The sequence shown here is derived from an EMBL/GenBank/DDBJ whole genome shotgun (WGS) entry which is preliminary data.</text>
</comment>
<feature type="region of interest" description="Disordered" evidence="1">
    <location>
        <begin position="1"/>
        <end position="49"/>
    </location>
</feature>
<feature type="region of interest" description="Disordered" evidence="1">
    <location>
        <begin position="56"/>
        <end position="75"/>
    </location>
</feature>
<dbReference type="AlphaFoldDB" id="A0A6A0AYA5"/>
<evidence type="ECO:0000313" key="3">
    <source>
        <dbReference type="Proteomes" id="UP000484988"/>
    </source>
</evidence>
<keyword evidence="3" id="KW-1185">Reference proteome</keyword>
<sequence>MNRADAVDTAENSRAGGRRCTGQHSGIPLAGAAGRPFTVSPGGGGTVSWVHAEDAAQPPATAIERGRAGESYSYSVVDDLPPLLRDHRAGTRT</sequence>
<evidence type="ECO:0000313" key="2">
    <source>
        <dbReference type="EMBL" id="GFH37930.1"/>
    </source>
</evidence>
<organism evidence="2 3">
    <name type="scientific">Streptomyces pacificus</name>
    <dbReference type="NCBI Taxonomy" id="2705029"/>
    <lineage>
        <taxon>Bacteria</taxon>
        <taxon>Bacillati</taxon>
        <taxon>Actinomycetota</taxon>
        <taxon>Actinomycetes</taxon>
        <taxon>Kitasatosporales</taxon>
        <taxon>Streptomycetaceae</taxon>
        <taxon>Streptomyces</taxon>
    </lineage>
</organism>
<dbReference type="Proteomes" id="UP000484988">
    <property type="component" value="Unassembled WGS sequence"/>
</dbReference>
<name>A0A6A0AYA5_9ACTN</name>
<evidence type="ECO:0000256" key="1">
    <source>
        <dbReference type="SAM" id="MobiDB-lite"/>
    </source>
</evidence>
<protein>
    <submittedName>
        <fullName evidence="2">Uncharacterized protein</fullName>
    </submittedName>
</protein>
<proteinExistence type="predicted"/>
<reference evidence="2 3" key="1">
    <citation type="submission" date="2020-02" db="EMBL/GenBank/DDBJ databases">
        <title>Whole Genome Shotgun Sequence of Streptomyces sp. strain CWH03.</title>
        <authorList>
            <person name="Dohra H."/>
            <person name="Kodani S."/>
            <person name="Yamamura H."/>
        </authorList>
    </citation>
    <scope>NUCLEOTIDE SEQUENCE [LARGE SCALE GENOMIC DNA]</scope>
    <source>
        <strain evidence="2 3">CWH03</strain>
    </source>
</reference>
<accession>A0A6A0AYA5</accession>
<gene>
    <name evidence="2" type="ORF">SCWH03_41700</name>
</gene>
<dbReference type="EMBL" id="BLLG01000012">
    <property type="protein sequence ID" value="GFH37930.1"/>
    <property type="molecule type" value="Genomic_DNA"/>
</dbReference>